<organism evidence="2 3">
    <name type="scientific">Aspergillus sergii</name>
    <dbReference type="NCBI Taxonomy" id="1034303"/>
    <lineage>
        <taxon>Eukaryota</taxon>
        <taxon>Fungi</taxon>
        <taxon>Dikarya</taxon>
        <taxon>Ascomycota</taxon>
        <taxon>Pezizomycotina</taxon>
        <taxon>Eurotiomycetes</taxon>
        <taxon>Eurotiomycetidae</taxon>
        <taxon>Eurotiales</taxon>
        <taxon>Aspergillaceae</taxon>
        <taxon>Aspergillus</taxon>
        <taxon>Aspergillus subgen. Circumdati</taxon>
    </lineage>
</organism>
<feature type="transmembrane region" description="Helical" evidence="1">
    <location>
        <begin position="16"/>
        <end position="35"/>
    </location>
</feature>
<evidence type="ECO:0000256" key="1">
    <source>
        <dbReference type="SAM" id="Phobius"/>
    </source>
</evidence>
<keyword evidence="1" id="KW-1133">Transmembrane helix</keyword>
<sequence length="51" mass="5583">MAIIGNQYLGSTDAQVLPILVMEIVYVCMYVYGLCRSASDPPSISLLKPFT</sequence>
<keyword evidence="3" id="KW-1185">Reference proteome</keyword>
<dbReference type="EMBL" id="ML741767">
    <property type="protein sequence ID" value="KAE8331993.1"/>
    <property type="molecule type" value="Genomic_DNA"/>
</dbReference>
<name>A0A5N6XGV1_9EURO</name>
<keyword evidence="1" id="KW-0812">Transmembrane</keyword>
<feature type="non-terminal residue" evidence="2">
    <location>
        <position position="51"/>
    </location>
</feature>
<gene>
    <name evidence="2" type="ORF">BDV39DRAFT_167972</name>
</gene>
<dbReference type="AlphaFoldDB" id="A0A5N6XGV1"/>
<keyword evidence="1" id="KW-0472">Membrane</keyword>
<evidence type="ECO:0000313" key="2">
    <source>
        <dbReference type="EMBL" id="KAE8331993.1"/>
    </source>
</evidence>
<reference evidence="3" key="1">
    <citation type="submission" date="2019-04" db="EMBL/GenBank/DDBJ databases">
        <title>Friends and foes A comparative genomics studyof 23 Aspergillus species from section Flavi.</title>
        <authorList>
            <consortium name="DOE Joint Genome Institute"/>
            <person name="Kjaerbolling I."/>
            <person name="Vesth T."/>
            <person name="Frisvad J.C."/>
            <person name="Nybo J.L."/>
            <person name="Theobald S."/>
            <person name="Kildgaard S."/>
            <person name="Isbrandt T."/>
            <person name="Kuo A."/>
            <person name="Sato A."/>
            <person name="Lyhne E.K."/>
            <person name="Kogle M.E."/>
            <person name="Wiebenga A."/>
            <person name="Kun R.S."/>
            <person name="Lubbers R.J."/>
            <person name="Makela M.R."/>
            <person name="Barry K."/>
            <person name="Chovatia M."/>
            <person name="Clum A."/>
            <person name="Daum C."/>
            <person name="Haridas S."/>
            <person name="He G."/>
            <person name="LaButti K."/>
            <person name="Lipzen A."/>
            <person name="Mondo S."/>
            <person name="Riley R."/>
            <person name="Salamov A."/>
            <person name="Simmons B.A."/>
            <person name="Magnuson J.K."/>
            <person name="Henrissat B."/>
            <person name="Mortensen U.H."/>
            <person name="Larsen T.O."/>
            <person name="Devries R.P."/>
            <person name="Grigoriev I.V."/>
            <person name="Machida M."/>
            <person name="Baker S.E."/>
            <person name="Andersen M.R."/>
        </authorList>
    </citation>
    <scope>NUCLEOTIDE SEQUENCE [LARGE SCALE GENOMIC DNA]</scope>
    <source>
        <strain evidence="3">CBS 130017</strain>
    </source>
</reference>
<evidence type="ECO:0000313" key="3">
    <source>
        <dbReference type="Proteomes" id="UP000325945"/>
    </source>
</evidence>
<accession>A0A5N6XGV1</accession>
<protein>
    <submittedName>
        <fullName evidence="2">Uncharacterized protein</fullName>
    </submittedName>
</protein>
<proteinExistence type="predicted"/>
<dbReference type="Proteomes" id="UP000325945">
    <property type="component" value="Unassembled WGS sequence"/>
</dbReference>